<keyword evidence="5" id="KW-1185">Reference proteome</keyword>
<comment type="caution">
    <text evidence="4">The sequence shown here is derived from an EMBL/GenBank/DDBJ whole genome shotgun (WGS) entry which is preliminary data.</text>
</comment>
<gene>
    <name evidence="4" type="ORF">M569_06834</name>
</gene>
<dbReference type="InterPro" id="IPR008978">
    <property type="entry name" value="HSP20-like_chaperone"/>
</dbReference>
<dbReference type="EMBL" id="AUSU01002847">
    <property type="protein sequence ID" value="EPS67936.1"/>
    <property type="molecule type" value="Genomic_DNA"/>
</dbReference>
<accession>S8CSS3</accession>
<dbReference type="AlphaFoldDB" id="S8CSS3"/>
<dbReference type="InterPro" id="IPR002068">
    <property type="entry name" value="A-crystallin/Hsp20_dom"/>
</dbReference>
<dbReference type="SUPFAM" id="SSF49764">
    <property type="entry name" value="HSP20-like chaperones"/>
    <property type="match status" value="1"/>
</dbReference>
<feature type="domain" description="SHSP" evidence="3">
    <location>
        <begin position="20"/>
        <end position="124"/>
    </location>
</feature>
<evidence type="ECO:0000313" key="5">
    <source>
        <dbReference type="Proteomes" id="UP000015453"/>
    </source>
</evidence>
<dbReference type="Gene3D" id="2.60.40.790">
    <property type="match status" value="1"/>
</dbReference>
<evidence type="ECO:0000313" key="4">
    <source>
        <dbReference type="EMBL" id="EPS67936.1"/>
    </source>
</evidence>
<dbReference type="Pfam" id="PF00011">
    <property type="entry name" value="HSP20"/>
    <property type="match status" value="1"/>
</dbReference>
<organism evidence="4 5">
    <name type="scientific">Genlisea aurea</name>
    <dbReference type="NCBI Taxonomy" id="192259"/>
    <lineage>
        <taxon>Eukaryota</taxon>
        <taxon>Viridiplantae</taxon>
        <taxon>Streptophyta</taxon>
        <taxon>Embryophyta</taxon>
        <taxon>Tracheophyta</taxon>
        <taxon>Spermatophyta</taxon>
        <taxon>Magnoliopsida</taxon>
        <taxon>eudicotyledons</taxon>
        <taxon>Gunneridae</taxon>
        <taxon>Pentapetalae</taxon>
        <taxon>asterids</taxon>
        <taxon>lamiids</taxon>
        <taxon>Lamiales</taxon>
        <taxon>Lentibulariaceae</taxon>
        <taxon>Genlisea</taxon>
    </lineage>
</organism>
<evidence type="ECO:0000256" key="1">
    <source>
        <dbReference type="PROSITE-ProRule" id="PRU00285"/>
    </source>
</evidence>
<name>S8CSS3_9LAMI</name>
<evidence type="ECO:0000259" key="3">
    <source>
        <dbReference type="PROSITE" id="PS01031"/>
    </source>
</evidence>
<sequence>MASSSKTSSIDEMWRIETYGNPHDFIVRIDREVTASDYIFRIDLPGQTKKDLTATVNSGRYVNIYWRSEDGANIFNFVIRMAANSDLDKINVAMIDGVITVTAPKAKWPLQDPYLGYKKIEISG</sequence>
<comment type="similarity">
    <text evidence="1 2">Belongs to the small heat shock protein (HSP20) family.</text>
</comment>
<evidence type="ECO:0000256" key="2">
    <source>
        <dbReference type="RuleBase" id="RU003616"/>
    </source>
</evidence>
<protein>
    <recommendedName>
        <fullName evidence="3">SHSP domain-containing protein</fullName>
    </recommendedName>
</protein>
<dbReference type="PROSITE" id="PS01031">
    <property type="entry name" value="SHSP"/>
    <property type="match status" value="1"/>
</dbReference>
<dbReference type="Proteomes" id="UP000015453">
    <property type="component" value="Unassembled WGS sequence"/>
</dbReference>
<proteinExistence type="inferred from homology"/>
<reference evidence="4 5" key="1">
    <citation type="journal article" date="2013" name="BMC Genomics">
        <title>The miniature genome of a carnivorous plant Genlisea aurea contains a low number of genes and short non-coding sequences.</title>
        <authorList>
            <person name="Leushkin E.V."/>
            <person name="Sutormin R.A."/>
            <person name="Nabieva E.R."/>
            <person name="Penin A.A."/>
            <person name="Kondrashov A.S."/>
            <person name="Logacheva M.D."/>
        </authorList>
    </citation>
    <scope>NUCLEOTIDE SEQUENCE [LARGE SCALE GENOMIC DNA]</scope>
</reference>